<dbReference type="PIRSF" id="PIRSF028135">
    <property type="entry name" value="UCP028135_HipA-like"/>
    <property type="match status" value="1"/>
</dbReference>
<comment type="similarity">
    <text evidence="1">Belongs to the HipA Ser/Thr kinase family.</text>
</comment>
<dbReference type="InterPro" id="IPR012893">
    <property type="entry name" value="HipA-like_C"/>
</dbReference>
<keyword evidence="3" id="KW-0418">Kinase</keyword>
<dbReference type="AlphaFoldDB" id="A0A9Q3YQG9"/>
<dbReference type="RefSeq" id="WP_228234519.1">
    <property type="nucleotide sequence ID" value="NZ_ARXL01000018.1"/>
</dbReference>
<dbReference type="PANTHER" id="PTHR37419">
    <property type="entry name" value="SERINE/THREONINE-PROTEIN KINASE TOXIN HIPA"/>
    <property type="match status" value="1"/>
</dbReference>
<proteinExistence type="inferred from homology"/>
<dbReference type="Proteomes" id="UP001108027">
    <property type="component" value="Unassembled WGS sequence"/>
</dbReference>
<gene>
    <name evidence="5" type="ORF">LL252_14420</name>
</gene>
<accession>A0A9Q3YQG9</accession>
<dbReference type="PANTHER" id="PTHR37419:SF8">
    <property type="entry name" value="TOXIN YJJJ"/>
    <property type="match status" value="1"/>
</dbReference>
<sequence>MDNKCTIQVFVDGGWRDAAVISLAGPERQGWRAPTYTTYLPDYALDYLGRRDAAACGVRFPVSLEIDEQDTWPAWLVDVLPQGYGRQELLRQLELPATAEAAGDWPLLRAGGGNPIGNLRIKEAWEWLAERPAGPARGFRFEDVAGRHEEFVEHLAAHGLFVAGSSGVQGEWPKILLTEADDGLLYLDHTLADERARRHWLVKFHRGTDRDLQAILRAEADYMELARGLGLRVHGSLETHGRTLFIPRFDRRLEGGGVQRIAQESLASLCGRAGFGIAVRHEDACQALAEVVSEPQTEIIEYLKRDVANLALGNKDNHARNTALARHHDGRIALTPLFDFAPMFLHPDGIARQSRWRADNGGQPDWQRVTEAVAAATGLPMDPLRRALGEMGAGVRALPQRMTSLGMDPDLVERLRPGTKNLAEQLERLHG</sequence>
<evidence type="ECO:0000256" key="3">
    <source>
        <dbReference type="ARBA" id="ARBA00022777"/>
    </source>
</evidence>
<evidence type="ECO:0000259" key="4">
    <source>
        <dbReference type="Pfam" id="PF07804"/>
    </source>
</evidence>
<comment type="caution">
    <text evidence="5">The sequence shown here is derived from an EMBL/GenBank/DDBJ whole genome shotgun (WGS) entry which is preliminary data.</text>
</comment>
<evidence type="ECO:0000313" key="6">
    <source>
        <dbReference type="Proteomes" id="UP001108027"/>
    </source>
</evidence>
<keyword evidence="6" id="KW-1185">Reference proteome</keyword>
<protein>
    <submittedName>
        <fullName evidence="5">HipA domain-containing protein</fullName>
    </submittedName>
</protein>
<evidence type="ECO:0000313" key="5">
    <source>
        <dbReference type="EMBL" id="MCC4309765.1"/>
    </source>
</evidence>
<dbReference type="InterPro" id="IPR016869">
    <property type="entry name" value="UCP028135_HipA-like"/>
</dbReference>
<dbReference type="InterPro" id="IPR052028">
    <property type="entry name" value="HipA_Ser/Thr_kinase"/>
</dbReference>
<dbReference type="EMBL" id="JAJGNA010000021">
    <property type="protein sequence ID" value="MCC4309765.1"/>
    <property type="molecule type" value="Genomic_DNA"/>
</dbReference>
<feature type="domain" description="HipA-like C-terminal" evidence="4">
    <location>
        <begin position="168"/>
        <end position="391"/>
    </location>
</feature>
<dbReference type="GO" id="GO:0005829">
    <property type="term" value="C:cytosol"/>
    <property type="evidence" value="ECO:0007669"/>
    <property type="project" value="TreeGrafter"/>
</dbReference>
<reference evidence="5" key="1">
    <citation type="submission" date="2021-10" db="EMBL/GenBank/DDBJ databases">
        <title>The diversity and Nitrogen Metabolism of Culturable Nitrate-Utilizing Bacteria Within the Oxygen Minimum Zone of the Changjiang (Yangtze River)Estuary.</title>
        <authorList>
            <person name="Zhang D."/>
            <person name="Zheng J."/>
            <person name="Liu S."/>
            <person name="He W."/>
        </authorList>
    </citation>
    <scope>NUCLEOTIDE SEQUENCE</scope>
    <source>
        <strain evidence="5">FXH-223</strain>
    </source>
</reference>
<evidence type="ECO:0000256" key="2">
    <source>
        <dbReference type="ARBA" id="ARBA00022679"/>
    </source>
</evidence>
<dbReference type="Pfam" id="PF07804">
    <property type="entry name" value="HipA_C"/>
    <property type="match status" value="1"/>
</dbReference>
<organism evidence="5 6">
    <name type="scientific">Alloalcanivorax marinus</name>
    <dbReference type="NCBI Taxonomy" id="1177169"/>
    <lineage>
        <taxon>Bacteria</taxon>
        <taxon>Pseudomonadati</taxon>
        <taxon>Pseudomonadota</taxon>
        <taxon>Gammaproteobacteria</taxon>
        <taxon>Oceanospirillales</taxon>
        <taxon>Alcanivoracaceae</taxon>
        <taxon>Alloalcanivorax</taxon>
    </lineage>
</organism>
<dbReference type="GO" id="GO:0004674">
    <property type="term" value="F:protein serine/threonine kinase activity"/>
    <property type="evidence" value="ECO:0007669"/>
    <property type="project" value="TreeGrafter"/>
</dbReference>
<evidence type="ECO:0000256" key="1">
    <source>
        <dbReference type="ARBA" id="ARBA00010164"/>
    </source>
</evidence>
<keyword evidence="2" id="KW-0808">Transferase</keyword>
<name>A0A9Q3YQG9_9GAMM</name>